<proteinExistence type="predicted"/>
<keyword evidence="2" id="KW-1185">Reference proteome</keyword>
<organism evidence="1 2">
    <name type="scientific">Flavobacterium ginsengiterrae</name>
    <dbReference type="NCBI Taxonomy" id="871695"/>
    <lineage>
        <taxon>Bacteria</taxon>
        <taxon>Pseudomonadati</taxon>
        <taxon>Bacteroidota</taxon>
        <taxon>Flavobacteriia</taxon>
        <taxon>Flavobacteriales</taxon>
        <taxon>Flavobacteriaceae</taxon>
        <taxon>Flavobacterium</taxon>
    </lineage>
</organism>
<dbReference type="Proteomes" id="UP001500748">
    <property type="component" value="Unassembled WGS sequence"/>
</dbReference>
<evidence type="ECO:0008006" key="3">
    <source>
        <dbReference type="Google" id="ProtNLM"/>
    </source>
</evidence>
<protein>
    <recommendedName>
        <fullName evidence="3">Transcription factor zinc-finger domain-containing protein</fullName>
    </recommendedName>
</protein>
<evidence type="ECO:0000313" key="1">
    <source>
        <dbReference type="EMBL" id="GAA3766086.1"/>
    </source>
</evidence>
<gene>
    <name evidence="1" type="ORF">GCM10022423_18320</name>
</gene>
<accession>A0ABP7GHP0</accession>
<dbReference type="RefSeq" id="WP_345143292.1">
    <property type="nucleotide sequence ID" value="NZ_BAABDU010000003.1"/>
</dbReference>
<name>A0ABP7GHP0_9FLAO</name>
<comment type="caution">
    <text evidence="1">The sequence shown here is derived from an EMBL/GenBank/DDBJ whole genome shotgun (WGS) entry which is preliminary data.</text>
</comment>
<evidence type="ECO:0000313" key="2">
    <source>
        <dbReference type="Proteomes" id="UP001500748"/>
    </source>
</evidence>
<dbReference type="EMBL" id="BAABDU010000003">
    <property type="protein sequence ID" value="GAA3766086.1"/>
    <property type="molecule type" value="Genomic_DNA"/>
</dbReference>
<reference evidence="2" key="1">
    <citation type="journal article" date="2019" name="Int. J. Syst. Evol. Microbiol.">
        <title>The Global Catalogue of Microorganisms (GCM) 10K type strain sequencing project: providing services to taxonomists for standard genome sequencing and annotation.</title>
        <authorList>
            <consortium name="The Broad Institute Genomics Platform"/>
            <consortium name="The Broad Institute Genome Sequencing Center for Infectious Disease"/>
            <person name="Wu L."/>
            <person name="Ma J."/>
        </authorList>
    </citation>
    <scope>NUCLEOTIDE SEQUENCE [LARGE SCALE GENOMIC DNA]</scope>
    <source>
        <strain evidence="2">JCM 17337</strain>
    </source>
</reference>
<sequence length="103" mass="12141">MQNLNNKTSPYRCPVSHCAGWVDLIEDKPSSFFGCGECGSMWYEDKNFQKEITEIISLYNYRAKCYEIIKDKWMPAPFENEDKNYESLVESEPYDKSKNFIRG</sequence>